<dbReference type="Proteomes" id="UP000192731">
    <property type="component" value="Unassembled WGS sequence"/>
</dbReference>
<evidence type="ECO:0000313" key="12">
    <source>
        <dbReference type="Proteomes" id="UP000192731"/>
    </source>
</evidence>
<dbReference type="Pfam" id="PF04552">
    <property type="entry name" value="Sigma54_DBD"/>
    <property type="match status" value="1"/>
</dbReference>
<dbReference type="GO" id="GO:0016779">
    <property type="term" value="F:nucleotidyltransferase activity"/>
    <property type="evidence" value="ECO:0007669"/>
    <property type="project" value="UniProtKB-KW"/>
</dbReference>
<dbReference type="PROSITE" id="PS00717">
    <property type="entry name" value="SIGMA54_1"/>
    <property type="match status" value="1"/>
</dbReference>
<dbReference type="PROSITE" id="PS50044">
    <property type="entry name" value="SIGMA54_3"/>
    <property type="match status" value="1"/>
</dbReference>
<dbReference type="GO" id="GO:0006352">
    <property type="term" value="P:DNA-templated transcription initiation"/>
    <property type="evidence" value="ECO:0007669"/>
    <property type="project" value="InterPro"/>
</dbReference>
<dbReference type="InterPro" id="IPR007634">
    <property type="entry name" value="RNA_pol_sigma_54_DNA-bd"/>
</dbReference>
<dbReference type="PRINTS" id="PR00045">
    <property type="entry name" value="SIGMA54FCT"/>
</dbReference>
<evidence type="ECO:0000256" key="1">
    <source>
        <dbReference type="ARBA" id="ARBA00008798"/>
    </source>
</evidence>
<reference evidence="11 12" key="1">
    <citation type="submission" date="2017-04" db="EMBL/GenBank/DDBJ databases">
        <authorList>
            <person name="Afonso C.L."/>
            <person name="Miller P.J."/>
            <person name="Scott M.A."/>
            <person name="Spackman E."/>
            <person name="Goraichik I."/>
            <person name="Dimitrov K.M."/>
            <person name="Suarez D.L."/>
            <person name="Swayne D.E."/>
        </authorList>
    </citation>
    <scope>NUCLEOTIDE SEQUENCE [LARGE SCALE GENOMIC DNA]</scope>
    <source>
        <strain evidence="11 12">DSM 11270</strain>
    </source>
</reference>
<dbReference type="GO" id="GO:0016987">
    <property type="term" value="F:sigma factor activity"/>
    <property type="evidence" value="ECO:0007669"/>
    <property type="project" value="UniProtKB-KW"/>
</dbReference>
<keyword evidence="8" id="KW-0804">Transcription</keyword>
<dbReference type="RefSeq" id="WP_084053124.1">
    <property type="nucleotide sequence ID" value="NZ_FWWT01000017.1"/>
</dbReference>
<evidence type="ECO:0000256" key="5">
    <source>
        <dbReference type="ARBA" id="ARBA00023015"/>
    </source>
</evidence>
<dbReference type="GO" id="GO:0003677">
    <property type="term" value="F:DNA binding"/>
    <property type="evidence" value="ECO:0007669"/>
    <property type="project" value="UniProtKB-KW"/>
</dbReference>
<protein>
    <submittedName>
        <fullName evidence="11">RNA polymerase, sigma 54 subunit, RpoN/SigL</fullName>
    </submittedName>
</protein>
<dbReference type="GO" id="GO:0000428">
    <property type="term" value="C:DNA-directed RNA polymerase complex"/>
    <property type="evidence" value="ECO:0007669"/>
    <property type="project" value="UniProtKB-KW"/>
</dbReference>
<dbReference type="Pfam" id="PF00309">
    <property type="entry name" value="Sigma54_AID"/>
    <property type="match status" value="1"/>
</dbReference>
<evidence type="ECO:0000256" key="7">
    <source>
        <dbReference type="ARBA" id="ARBA00023125"/>
    </source>
</evidence>
<keyword evidence="7" id="KW-0238">DNA-binding</keyword>
<keyword evidence="2" id="KW-0240">DNA-directed RNA polymerase</keyword>
<dbReference type="NCBIfam" id="TIGR02395">
    <property type="entry name" value="rpoN_sigma"/>
    <property type="match status" value="1"/>
</dbReference>
<dbReference type="OrthoDB" id="9814402at2"/>
<dbReference type="InterPro" id="IPR038709">
    <property type="entry name" value="RpoN_core-bd_sf"/>
</dbReference>
<keyword evidence="12" id="KW-1185">Reference proteome</keyword>
<dbReference type="GO" id="GO:0001216">
    <property type="term" value="F:DNA-binding transcription activator activity"/>
    <property type="evidence" value="ECO:0007669"/>
    <property type="project" value="InterPro"/>
</dbReference>
<evidence type="ECO:0000259" key="10">
    <source>
        <dbReference type="Pfam" id="PF04963"/>
    </source>
</evidence>
<keyword evidence="6" id="KW-0731">Sigma factor</keyword>
<keyword evidence="5" id="KW-0805">Transcription regulation</keyword>
<dbReference type="InterPro" id="IPR007046">
    <property type="entry name" value="RNA_pol_sigma_54_core-bd"/>
</dbReference>
<dbReference type="Pfam" id="PF04963">
    <property type="entry name" value="Sigma54_CBD"/>
    <property type="match status" value="1"/>
</dbReference>
<organism evidence="11 12">
    <name type="scientific">Desulfonispora thiosulfatigenes DSM 11270</name>
    <dbReference type="NCBI Taxonomy" id="656914"/>
    <lineage>
        <taxon>Bacteria</taxon>
        <taxon>Bacillati</taxon>
        <taxon>Bacillota</taxon>
        <taxon>Clostridia</taxon>
        <taxon>Eubacteriales</taxon>
        <taxon>Peptococcaceae</taxon>
        <taxon>Desulfonispora</taxon>
    </lineage>
</organism>
<evidence type="ECO:0000256" key="8">
    <source>
        <dbReference type="ARBA" id="ARBA00023163"/>
    </source>
</evidence>
<dbReference type="Gene3D" id="1.10.10.60">
    <property type="entry name" value="Homeodomain-like"/>
    <property type="match status" value="1"/>
</dbReference>
<evidence type="ECO:0000256" key="2">
    <source>
        <dbReference type="ARBA" id="ARBA00022478"/>
    </source>
</evidence>
<proteinExistence type="inferred from homology"/>
<dbReference type="AlphaFoldDB" id="A0A1W1VBQ3"/>
<comment type="similarity">
    <text evidence="1">Belongs to the sigma-54 factor family.</text>
</comment>
<evidence type="ECO:0000256" key="6">
    <source>
        <dbReference type="ARBA" id="ARBA00023082"/>
    </source>
</evidence>
<evidence type="ECO:0000313" key="11">
    <source>
        <dbReference type="EMBL" id="SMB90620.1"/>
    </source>
</evidence>
<name>A0A1W1VBQ3_DESTI</name>
<feature type="domain" description="RNA polymerase sigma factor 54 DNA-binding" evidence="9">
    <location>
        <begin position="299"/>
        <end position="457"/>
    </location>
</feature>
<accession>A0A1W1VBQ3</accession>
<sequence>MNFKQGLNITQNQKLIMTPELKQAINVLQLPIAELNSFIDQQLMENPVLEIADENQKAQKDNQKDEDKKNEVDWAEYFHDGRDFGFPKEKGDQVLFERFTTSDVTLKEYLEKQLSLYNLSMQEFRIAQYIIGNLDERGYFLCSFKDVANILNTSSEKVEETLSMIQDFEPLGIGARSLEECLEIQLKKKGLLTNELRFLIYNYLNDIGKGNLKKIAKDLGTCIETTQQMIDVIRNLNPKPGANYGSINGNRYIEPDVIVEKVGKEYYIIVNESNVPGLVINSFYKKILNEGTQDKKTESFIENNFNKAIWLIRSIEQRRATLYKVVSNLSEHQREFLEKGSKYLVPLTLKDVALQVNVHESTVSRVVANKYIQTPQGLFPLKHLFPGGLKNVQGENISATSIKKIIEDIVASENEKDPYSDSKLSELLKEKGLEVARRTVAKYREELGILVSSKRKRY</sequence>
<dbReference type="PANTHER" id="PTHR32248">
    <property type="entry name" value="RNA POLYMERASE SIGMA-54 FACTOR"/>
    <property type="match status" value="1"/>
</dbReference>
<dbReference type="InterPro" id="IPR000394">
    <property type="entry name" value="RNA_pol_sigma_54"/>
</dbReference>
<evidence type="ECO:0000256" key="3">
    <source>
        <dbReference type="ARBA" id="ARBA00022679"/>
    </source>
</evidence>
<dbReference type="PANTHER" id="PTHR32248:SF4">
    <property type="entry name" value="RNA POLYMERASE SIGMA-54 FACTOR"/>
    <property type="match status" value="1"/>
</dbReference>
<keyword evidence="4" id="KW-0548">Nucleotidyltransferase</keyword>
<dbReference type="PROSITE" id="PS00718">
    <property type="entry name" value="SIGMA54_2"/>
    <property type="match status" value="1"/>
</dbReference>
<dbReference type="Gene3D" id="1.10.10.1330">
    <property type="entry name" value="RNA polymerase sigma-54 factor, core-binding domain"/>
    <property type="match status" value="1"/>
</dbReference>
<evidence type="ECO:0000256" key="4">
    <source>
        <dbReference type="ARBA" id="ARBA00022695"/>
    </source>
</evidence>
<dbReference type="PIRSF" id="PIRSF000774">
    <property type="entry name" value="RpoN"/>
    <property type="match status" value="1"/>
</dbReference>
<feature type="domain" description="RNA polymerase sigma factor 54 core-binding" evidence="10">
    <location>
        <begin position="96"/>
        <end position="284"/>
    </location>
</feature>
<evidence type="ECO:0000259" key="9">
    <source>
        <dbReference type="Pfam" id="PF04552"/>
    </source>
</evidence>
<dbReference type="EMBL" id="FWWT01000017">
    <property type="protein sequence ID" value="SMB90620.1"/>
    <property type="molecule type" value="Genomic_DNA"/>
</dbReference>
<keyword evidence="3" id="KW-0808">Transferase</keyword>
<gene>
    <name evidence="11" type="ORF">SAMN00017405_1338</name>
</gene>
<dbReference type="STRING" id="656914.SAMN00017405_1338"/>